<reference evidence="1" key="1">
    <citation type="submission" date="2022-03" db="EMBL/GenBank/DDBJ databases">
        <title>A functionally conserved STORR gene fusion in Papaver species that diverged 16.8 million years ago.</title>
        <authorList>
            <person name="Catania T."/>
        </authorList>
    </citation>
    <scope>NUCLEOTIDE SEQUENCE</scope>
    <source>
        <strain evidence="1">S-191538</strain>
    </source>
</reference>
<name>A0AA41UY34_PAPNU</name>
<comment type="caution">
    <text evidence="1">The sequence shown here is derived from an EMBL/GenBank/DDBJ whole genome shotgun (WGS) entry which is preliminary data.</text>
</comment>
<dbReference type="EMBL" id="JAJJMA010037616">
    <property type="protein sequence ID" value="MCL7024724.1"/>
    <property type="molecule type" value="Genomic_DNA"/>
</dbReference>
<sequence>MASKIHLFRKSAMEAGTPGKYYINPSEKLMSKAPDWTAVEHEDYIETRTNRAAFNKDIIVFMKRYCNQAVDDCENKDDEFSYILNMDFLNVMEMKAEMKDGITKLYYPKIKGEENKKKRKNVAGVHQAAEFQGGCFGF</sequence>
<organism evidence="1 2">
    <name type="scientific">Papaver nudicaule</name>
    <name type="common">Iceland poppy</name>
    <dbReference type="NCBI Taxonomy" id="74823"/>
    <lineage>
        <taxon>Eukaryota</taxon>
        <taxon>Viridiplantae</taxon>
        <taxon>Streptophyta</taxon>
        <taxon>Embryophyta</taxon>
        <taxon>Tracheophyta</taxon>
        <taxon>Spermatophyta</taxon>
        <taxon>Magnoliopsida</taxon>
        <taxon>Ranunculales</taxon>
        <taxon>Papaveraceae</taxon>
        <taxon>Papaveroideae</taxon>
        <taxon>Papaver</taxon>
    </lineage>
</organism>
<keyword evidence="2" id="KW-1185">Reference proteome</keyword>
<gene>
    <name evidence="1" type="ORF">MKW94_022519</name>
</gene>
<accession>A0AA41UY34</accession>
<protein>
    <submittedName>
        <fullName evidence="1">Uncharacterized protein</fullName>
    </submittedName>
</protein>
<dbReference type="AlphaFoldDB" id="A0AA41UY34"/>
<evidence type="ECO:0000313" key="2">
    <source>
        <dbReference type="Proteomes" id="UP001177140"/>
    </source>
</evidence>
<evidence type="ECO:0000313" key="1">
    <source>
        <dbReference type="EMBL" id="MCL7024724.1"/>
    </source>
</evidence>
<dbReference type="Proteomes" id="UP001177140">
    <property type="component" value="Unassembled WGS sequence"/>
</dbReference>
<proteinExistence type="predicted"/>